<dbReference type="Pfam" id="PF13692">
    <property type="entry name" value="Glyco_trans_1_4"/>
    <property type="match status" value="1"/>
</dbReference>
<keyword evidence="1 3" id="KW-0328">Glycosyltransferase</keyword>
<keyword evidence="4" id="KW-1185">Reference proteome</keyword>
<dbReference type="PANTHER" id="PTHR12526">
    <property type="entry name" value="GLYCOSYLTRANSFERASE"/>
    <property type="match status" value="1"/>
</dbReference>
<evidence type="ECO:0000256" key="1">
    <source>
        <dbReference type="ARBA" id="ARBA00022676"/>
    </source>
</evidence>
<accession>A0AAE4B6D2</accession>
<protein>
    <submittedName>
        <fullName evidence="3">Glycosyltransferase</fullName>
        <ecNumber evidence="3">2.4.-.-</ecNumber>
    </submittedName>
</protein>
<sequence>MQSDETGDTRPRMLFLRHYRSYTGGHGKYLDYLAHTAAHGRFRPLLHVTPDSRHDALDQLVPPGIARTALPAACEAIFVAGRDWAILDAAGQDTADTPVINLVQGIRHADPDEPLFGYLARPALRVCVSHAVAEAITATGRVNGPVEVIENGIDIDAIAAHRRDRHPGKLFVAARKDPKLGHAVSAALTQRDIAHDLATTQMPQAAYFDRLAGYEHAILLPLPTEGFYLTALEAMALGVTVVMPDCIGARSFAVDGQSCVIAPRDPQALAAAAAALIADPARAARLRHGGKTMAASHSLAAERRAAFALLDRFEI</sequence>
<reference evidence="3" key="2">
    <citation type="submission" date="2023-02" db="EMBL/GenBank/DDBJ databases">
        <title>'Rhodoalgimonas zhirmunskyi' gen. nov., isolated from a red alga.</title>
        <authorList>
            <person name="Nedashkovskaya O.I."/>
            <person name="Otstavnykh N.Y."/>
            <person name="Bystritskaya E.P."/>
            <person name="Balabanova L.A."/>
            <person name="Isaeva M.P."/>
        </authorList>
    </citation>
    <scope>NUCLEOTIDE SEQUENCE</scope>
    <source>
        <strain evidence="3">KCTC 52189</strain>
    </source>
</reference>
<dbReference type="GO" id="GO:0016757">
    <property type="term" value="F:glycosyltransferase activity"/>
    <property type="evidence" value="ECO:0007669"/>
    <property type="project" value="UniProtKB-KW"/>
</dbReference>
<evidence type="ECO:0000313" key="3">
    <source>
        <dbReference type="EMBL" id="MDQ2090261.1"/>
    </source>
</evidence>
<evidence type="ECO:0000313" key="4">
    <source>
        <dbReference type="Proteomes" id="UP001226762"/>
    </source>
</evidence>
<name>A0AAE4B6D2_9RHOB</name>
<dbReference type="SUPFAM" id="SSF53756">
    <property type="entry name" value="UDP-Glycosyltransferase/glycogen phosphorylase"/>
    <property type="match status" value="1"/>
</dbReference>
<dbReference type="Gene3D" id="3.40.50.2000">
    <property type="entry name" value="Glycogen Phosphorylase B"/>
    <property type="match status" value="1"/>
</dbReference>
<dbReference type="PANTHER" id="PTHR12526:SF510">
    <property type="entry name" value="D-INOSITOL 3-PHOSPHATE GLYCOSYLTRANSFERASE"/>
    <property type="match status" value="1"/>
</dbReference>
<dbReference type="EMBL" id="JANHAX010000002">
    <property type="protein sequence ID" value="MDQ2090261.1"/>
    <property type="molecule type" value="Genomic_DNA"/>
</dbReference>
<evidence type="ECO:0000256" key="2">
    <source>
        <dbReference type="ARBA" id="ARBA00022679"/>
    </source>
</evidence>
<organism evidence="3 4">
    <name type="scientific">Marimonas arenosa</name>
    <dbReference type="NCBI Taxonomy" id="1795305"/>
    <lineage>
        <taxon>Bacteria</taxon>
        <taxon>Pseudomonadati</taxon>
        <taxon>Pseudomonadota</taxon>
        <taxon>Alphaproteobacteria</taxon>
        <taxon>Rhodobacterales</taxon>
        <taxon>Paracoccaceae</taxon>
        <taxon>Marimonas</taxon>
    </lineage>
</organism>
<dbReference type="AlphaFoldDB" id="A0AAE4B6D2"/>
<reference evidence="3" key="1">
    <citation type="submission" date="2022-07" db="EMBL/GenBank/DDBJ databases">
        <authorList>
            <person name="Otstavnykh N."/>
            <person name="Isaeva M."/>
            <person name="Bystritskaya E."/>
        </authorList>
    </citation>
    <scope>NUCLEOTIDE SEQUENCE</scope>
    <source>
        <strain evidence="3">KCTC 52189</strain>
    </source>
</reference>
<dbReference type="Proteomes" id="UP001226762">
    <property type="component" value="Unassembled WGS sequence"/>
</dbReference>
<gene>
    <name evidence="3" type="ORF">NO357_10170</name>
</gene>
<keyword evidence="2 3" id="KW-0808">Transferase</keyword>
<dbReference type="EC" id="2.4.-.-" evidence="3"/>
<proteinExistence type="predicted"/>
<comment type="caution">
    <text evidence="3">The sequence shown here is derived from an EMBL/GenBank/DDBJ whole genome shotgun (WGS) entry which is preliminary data.</text>
</comment>
<dbReference type="RefSeq" id="WP_306735529.1">
    <property type="nucleotide sequence ID" value="NZ_JANHAX010000002.1"/>
</dbReference>